<keyword evidence="3" id="KW-1185">Reference proteome</keyword>
<protein>
    <submittedName>
        <fullName evidence="2">Uncharacterized protein</fullName>
    </submittedName>
</protein>
<keyword evidence="1" id="KW-1133">Transmembrane helix</keyword>
<dbReference type="Proteomes" id="UP000017836">
    <property type="component" value="Unassembled WGS sequence"/>
</dbReference>
<gene>
    <name evidence="2" type="ORF">AMTR_s00114p00027290</name>
</gene>
<dbReference type="AlphaFoldDB" id="W1NW28"/>
<dbReference type="Gramene" id="ERM98889">
    <property type="protein sequence ID" value="ERM98889"/>
    <property type="gene ID" value="AMTR_s00114p00027290"/>
</dbReference>
<dbReference type="EMBL" id="KI395136">
    <property type="protein sequence ID" value="ERM98889.1"/>
    <property type="molecule type" value="Genomic_DNA"/>
</dbReference>
<evidence type="ECO:0000313" key="2">
    <source>
        <dbReference type="EMBL" id="ERM98889.1"/>
    </source>
</evidence>
<dbReference type="HOGENOM" id="CLU_2253764_0_0_1"/>
<reference evidence="3" key="1">
    <citation type="journal article" date="2013" name="Science">
        <title>The Amborella genome and the evolution of flowering plants.</title>
        <authorList>
            <consortium name="Amborella Genome Project"/>
        </authorList>
    </citation>
    <scope>NUCLEOTIDE SEQUENCE [LARGE SCALE GENOMIC DNA]</scope>
</reference>
<sequence length="104" mass="11217">MSQLGSRSSVALHPTYPHGTVMFVISTLIANFTLSSSGWPFLRLFFCVEAFGPSSHDNFILLVLGRPIAHAYGGSSIKWEASTDLILSHTTSSVALQCVETDDA</sequence>
<accession>W1NW28</accession>
<evidence type="ECO:0000256" key="1">
    <source>
        <dbReference type="SAM" id="Phobius"/>
    </source>
</evidence>
<keyword evidence="1" id="KW-0472">Membrane</keyword>
<evidence type="ECO:0000313" key="3">
    <source>
        <dbReference type="Proteomes" id="UP000017836"/>
    </source>
</evidence>
<organism evidence="2 3">
    <name type="scientific">Amborella trichopoda</name>
    <dbReference type="NCBI Taxonomy" id="13333"/>
    <lineage>
        <taxon>Eukaryota</taxon>
        <taxon>Viridiplantae</taxon>
        <taxon>Streptophyta</taxon>
        <taxon>Embryophyta</taxon>
        <taxon>Tracheophyta</taxon>
        <taxon>Spermatophyta</taxon>
        <taxon>Magnoliopsida</taxon>
        <taxon>Amborellales</taxon>
        <taxon>Amborellaceae</taxon>
        <taxon>Amborella</taxon>
    </lineage>
</organism>
<proteinExistence type="predicted"/>
<feature type="transmembrane region" description="Helical" evidence="1">
    <location>
        <begin position="15"/>
        <end position="34"/>
    </location>
</feature>
<keyword evidence="1" id="KW-0812">Transmembrane</keyword>
<name>W1NW28_AMBTC</name>